<dbReference type="RefSeq" id="WP_035657192.1">
    <property type="nucleotide sequence ID" value="NZ_JNCA01000003.1"/>
</dbReference>
<dbReference type="EMBL" id="JNCA01000003">
    <property type="protein sequence ID" value="KDN56386.1"/>
    <property type="molecule type" value="Genomic_DNA"/>
</dbReference>
<dbReference type="InterPro" id="IPR001789">
    <property type="entry name" value="Sig_transdc_resp-reg_receiver"/>
</dbReference>
<dbReference type="PROSITE" id="PS50110">
    <property type="entry name" value="RESPONSE_REGULATORY"/>
    <property type="match status" value="1"/>
</dbReference>
<dbReference type="OrthoDB" id="673128at2"/>
<dbReference type="eggNOG" id="COG3706">
    <property type="taxonomic scope" value="Bacteria"/>
</dbReference>
<dbReference type="InterPro" id="IPR052893">
    <property type="entry name" value="TCS_response_regulator"/>
</dbReference>
<dbReference type="PANTHER" id="PTHR44520:SF2">
    <property type="entry name" value="RESPONSE REGULATOR RCP1"/>
    <property type="match status" value="1"/>
</dbReference>
<dbReference type="SUPFAM" id="SSF52172">
    <property type="entry name" value="CheY-like"/>
    <property type="match status" value="1"/>
</dbReference>
<dbReference type="SMART" id="SM00448">
    <property type="entry name" value="REC"/>
    <property type="match status" value="1"/>
</dbReference>
<dbReference type="PANTHER" id="PTHR44520">
    <property type="entry name" value="RESPONSE REGULATOR RCP1-RELATED"/>
    <property type="match status" value="1"/>
</dbReference>
<organism evidence="3 4">
    <name type="scientific">Flavobacterium seoulense</name>
    <dbReference type="NCBI Taxonomy" id="1492738"/>
    <lineage>
        <taxon>Bacteria</taxon>
        <taxon>Pseudomonadati</taxon>
        <taxon>Bacteroidota</taxon>
        <taxon>Flavobacteriia</taxon>
        <taxon>Flavobacteriales</taxon>
        <taxon>Flavobacteriaceae</taxon>
        <taxon>Flavobacterium</taxon>
    </lineage>
</organism>
<gene>
    <name evidence="3" type="ORF">FEM21_04050</name>
</gene>
<feature type="modified residue" description="4-aspartylphosphate" evidence="1">
    <location>
        <position position="68"/>
    </location>
</feature>
<evidence type="ECO:0000256" key="1">
    <source>
        <dbReference type="PROSITE-ProRule" id="PRU00169"/>
    </source>
</evidence>
<feature type="domain" description="Response regulatory" evidence="2">
    <location>
        <begin position="11"/>
        <end position="138"/>
    </location>
</feature>
<dbReference type="STRING" id="1492738.FEM21_04050"/>
<dbReference type="InterPro" id="IPR011006">
    <property type="entry name" value="CheY-like_superfamily"/>
</dbReference>
<keyword evidence="4" id="KW-1185">Reference proteome</keyword>
<dbReference type="AlphaFoldDB" id="A0A066WRI8"/>
<reference evidence="3 4" key="1">
    <citation type="submission" date="2014-05" db="EMBL/GenBank/DDBJ databases">
        <title>Genome Sequence of Flavobacterium sp. EM1321.</title>
        <authorList>
            <person name="Shin S.-K."/>
            <person name="Yi H."/>
        </authorList>
    </citation>
    <scope>NUCLEOTIDE SEQUENCE [LARGE SCALE GENOMIC DNA]</scope>
    <source>
        <strain evidence="3 4">EM1321</strain>
    </source>
</reference>
<dbReference type="Pfam" id="PF00072">
    <property type="entry name" value="Response_reg"/>
    <property type="match status" value="1"/>
</dbReference>
<dbReference type="PATRIC" id="fig|1492738.3.peg.400"/>
<dbReference type="Gene3D" id="3.40.50.2300">
    <property type="match status" value="1"/>
</dbReference>
<proteinExistence type="predicted"/>
<dbReference type="GO" id="GO:0000160">
    <property type="term" value="P:phosphorelay signal transduction system"/>
    <property type="evidence" value="ECO:0007669"/>
    <property type="project" value="InterPro"/>
</dbReference>
<evidence type="ECO:0000259" key="2">
    <source>
        <dbReference type="PROSITE" id="PS50110"/>
    </source>
</evidence>
<comment type="caution">
    <text evidence="3">The sequence shown here is derived from an EMBL/GenBank/DDBJ whole genome shotgun (WGS) entry which is preliminary data.</text>
</comment>
<evidence type="ECO:0000313" key="4">
    <source>
        <dbReference type="Proteomes" id="UP000027064"/>
    </source>
</evidence>
<name>A0A066WRI8_9FLAO</name>
<accession>A0A066WRI8</accession>
<sequence>MSNNQFRPYDLVLSVDDNQIDRYICGTIVEKYNFAKRVIEFDMATKALEYLHENLHIPENIPQIIFLDINMPIMSGFDFLEEISKLPVIIQNTCCIVMLTSSVNPNDLDRANNNFIVKDYISKPLNKEKLDEVEIVFNSNFNR</sequence>
<protein>
    <recommendedName>
        <fullName evidence="2">Response regulatory domain-containing protein</fullName>
    </recommendedName>
</protein>
<dbReference type="Proteomes" id="UP000027064">
    <property type="component" value="Unassembled WGS sequence"/>
</dbReference>
<evidence type="ECO:0000313" key="3">
    <source>
        <dbReference type="EMBL" id="KDN56386.1"/>
    </source>
</evidence>
<keyword evidence="1" id="KW-0597">Phosphoprotein</keyword>